<keyword evidence="4" id="KW-0106">Calcium</keyword>
<evidence type="ECO:0000256" key="9">
    <source>
        <dbReference type="SAM" id="Phobius"/>
    </source>
</evidence>
<feature type="domain" description="EF-hand" evidence="10">
    <location>
        <begin position="329"/>
        <end position="364"/>
    </location>
</feature>
<dbReference type="SMART" id="SM00054">
    <property type="entry name" value="EFh"/>
    <property type="match status" value="2"/>
</dbReference>
<dbReference type="InterPro" id="IPR002048">
    <property type="entry name" value="EF_hand_dom"/>
</dbReference>
<dbReference type="GO" id="GO:0012505">
    <property type="term" value="C:endomembrane system"/>
    <property type="evidence" value="ECO:0007669"/>
    <property type="project" value="UniProtKB-SubCell"/>
</dbReference>
<dbReference type="InterPro" id="IPR011992">
    <property type="entry name" value="EF-hand-dom_pair"/>
</dbReference>
<dbReference type="GO" id="GO:0005509">
    <property type="term" value="F:calcium ion binding"/>
    <property type="evidence" value="ECO:0007669"/>
    <property type="project" value="InterPro"/>
</dbReference>
<keyword evidence="6" id="KW-0406">Ion transport</keyword>
<keyword evidence="2" id="KW-0813">Transport</keyword>
<protein>
    <recommendedName>
        <fullName evidence="10">EF-hand domain-containing protein</fullName>
    </recommendedName>
</protein>
<name>A0A7S1FKY3_NOCSC</name>
<organism evidence="11">
    <name type="scientific">Noctiluca scintillans</name>
    <name type="common">Sea sparkle</name>
    <name type="synonym">Red tide dinoflagellate</name>
    <dbReference type="NCBI Taxonomy" id="2966"/>
    <lineage>
        <taxon>Eukaryota</taxon>
        <taxon>Sar</taxon>
        <taxon>Alveolata</taxon>
        <taxon>Dinophyceae</taxon>
        <taxon>Noctilucales</taxon>
        <taxon>Noctilucaceae</taxon>
        <taxon>Noctiluca</taxon>
    </lineage>
</organism>
<feature type="transmembrane region" description="Helical" evidence="9">
    <location>
        <begin position="202"/>
        <end position="223"/>
    </location>
</feature>
<evidence type="ECO:0000256" key="8">
    <source>
        <dbReference type="SAM" id="MobiDB-lite"/>
    </source>
</evidence>
<dbReference type="SUPFAM" id="SSF47473">
    <property type="entry name" value="EF-hand"/>
    <property type="match status" value="1"/>
</dbReference>
<dbReference type="InterPro" id="IPR018247">
    <property type="entry name" value="EF_Hand_1_Ca_BS"/>
</dbReference>
<sequence length="582" mass="64239">MDCTDDEWYELFVDPKILNDSQIVFLVMVYGYILFQASNYISDGSELLLLVPKAAPLVGSVVLPVLGAVPDGMMVLCSGLGSDARSQVAIGVGTLAGSTVMLLTIPWFLAVYAGRVSLADEGTSLTYKRPADATDDWDKLQPPGSKDLFKTGVGLGKAVKDNSVIMVVTSFSYLIMQIPAMIVDDQSGAMKTKRQQEHEASFERWFAFGGFCLCMIFFCGYLYKMWRESQLPCSAVHEKIATTTVVSLKEGTLTLRGAMAQFREHSWATLCTMGSENLNELLLNTRTVEDVRRMCRILAPFFALYDVNGDNQIDFNEFCMICKDLHENLSKESQSKMFDAADVDKSGSISFEEFVACLMSFALDPPVNSGDQTNAKGRRTIADSRTYIAADSDKASQDDDDDDEEEEDVPEDLADLDPEEQQRQIKLRSLRQMGLGTLLILLFSGPMVDLMGEMALRLHIGKFYVAFVLAPVASNASELVAAYNYAKKRTQKSITTSLSTLVGAGIMNNTFCLGIFFALVFAQGIPWEFSAETISIVLVEILVAAYAMTRKIMKLIDAFVIVSFYAGCVLTVWCLENISNLD</sequence>
<keyword evidence="3 9" id="KW-0812">Transmembrane</keyword>
<keyword evidence="7 9" id="KW-0472">Membrane</keyword>
<evidence type="ECO:0000256" key="6">
    <source>
        <dbReference type="ARBA" id="ARBA00023065"/>
    </source>
</evidence>
<feature type="domain" description="EF-hand" evidence="10">
    <location>
        <begin position="301"/>
        <end position="328"/>
    </location>
</feature>
<feature type="transmembrane region" description="Helical" evidence="9">
    <location>
        <begin position="47"/>
        <end position="68"/>
    </location>
</feature>
<accession>A0A7S1FKY3</accession>
<feature type="transmembrane region" description="Helical" evidence="9">
    <location>
        <begin position="164"/>
        <end position="182"/>
    </location>
</feature>
<evidence type="ECO:0000256" key="2">
    <source>
        <dbReference type="ARBA" id="ARBA00022448"/>
    </source>
</evidence>
<evidence type="ECO:0000259" key="10">
    <source>
        <dbReference type="PROSITE" id="PS50222"/>
    </source>
</evidence>
<feature type="transmembrane region" description="Helical" evidence="9">
    <location>
        <begin position="498"/>
        <end position="523"/>
    </location>
</feature>
<comment type="subcellular location">
    <subcellularLocation>
        <location evidence="1">Endomembrane system</location>
        <topology evidence="1">Multi-pass membrane protein</topology>
    </subcellularLocation>
</comment>
<feature type="transmembrane region" description="Helical" evidence="9">
    <location>
        <begin position="433"/>
        <end position="451"/>
    </location>
</feature>
<dbReference type="GO" id="GO:0015369">
    <property type="term" value="F:calcium:proton antiporter activity"/>
    <property type="evidence" value="ECO:0007669"/>
    <property type="project" value="TreeGrafter"/>
</dbReference>
<dbReference type="AlphaFoldDB" id="A0A7S1FKY3"/>
<feature type="transmembrane region" description="Helical" evidence="9">
    <location>
        <begin position="88"/>
        <end position="109"/>
    </location>
</feature>
<feature type="transmembrane region" description="Helical" evidence="9">
    <location>
        <begin position="17"/>
        <end position="35"/>
    </location>
</feature>
<evidence type="ECO:0000256" key="5">
    <source>
        <dbReference type="ARBA" id="ARBA00022989"/>
    </source>
</evidence>
<feature type="compositionally biased region" description="Acidic residues" evidence="8">
    <location>
        <begin position="398"/>
        <end position="419"/>
    </location>
</feature>
<feature type="transmembrane region" description="Helical" evidence="9">
    <location>
        <begin position="463"/>
        <end position="486"/>
    </location>
</feature>
<gene>
    <name evidence="11" type="ORF">NSCI0253_LOCUS47041</name>
</gene>
<dbReference type="PROSITE" id="PS00018">
    <property type="entry name" value="EF_HAND_1"/>
    <property type="match status" value="2"/>
</dbReference>
<dbReference type="Pfam" id="PF13499">
    <property type="entry name" value="EF-hand_7"/>
    <property type="match status" value="1"/>
</dbReference>
<evidence type="ECO:0000256" key="7">
    <source>
        <dbReference type="ARBA" id="ARBA00023136"/>
    </source>
</evidence>
<feature type="region of interest" description="Disordered" evidence="8">
    <location>
        <begin position="391"/>
        <end position="420"/>
    </location>
</feature>
<dbReference type="EMBL" id="HBFQ01066180">
    <property type="protein sequence ID" value="CAD8872684.1"/>
    <property type="molecule type" value="Transcribed_RNA"/>
</dbReference>
<dbReference type="PANTHER" id="PTHR31503">
    <property type="entry name" value="VACUOLAR CALCIUM ION TRANSPORTER"/>
    <property type="match status" value="1"/>
</dbReference>
<reference evidence="11" key="1">
    <citation type="submission" date="2021-01" db="EMBL/GenBank/DDBJ databases">
        <authorList>
            <person name="Corre E."/>
            <person name="Pelletier E."/>
            <person name="Niang G."/>
            <person name="Scheremetjew M."/>
            <person name="Finn R."/>
            <person name="Kale V."/>
            <person name="Holt S."/>
            <person name="Cochrane G."/>
            <person name="Meng A."/>
            <person name="Brown T."/>
            <person name="Cohen L."/>
        </authorList>
    </citation>
    <scope>NUCLEOTIDE SEQUENCE</scope>
</reference>
<feature type="transmembrane region" description="Helical" evidence="9">
    <location>
        <begin position="529"/>
        <end position="548"/>
    </location>
</feature>
<dbReference type="InterPro" id="IPR004713">
    <property type="entry name" value="CaH_exchang"/>
</dbReference>
<dbReference type="InterPro" id="IPR004837">
    <property type="entry name" value="NaCa_Exmemb"/>
</dbReference>
<dbReference type="GO" id="GO:0016020">
    <property type="term" value="C:membrane"/>
    <property type="evidence" value="ECO:0007669"/>
    <property type="project" value="InterPro"/>
</dbReference>
<evidence type="ECO:0000313" key="11">
    <source>
        <dbReference type="EMBL" id="CAD8872684.1"/>
    </source>
</evidence>
<dbReference type="Gene3D" id="1.10.238.10">
    <property type="entry name" value="EF-hand"/>
    <property type="match status" value="1"/>
</dbReference>
<evidence type="ECO:0000256" key="4">
    <source>
        <dbReference type="ARBA" id="ARBA00022837"/>
    </source>
</evidence>
<keyword evidence="5 9" id="KW-1133">Transmembrane helix</keyword>
<dbReference type="CDD" id="cd00051">
    <property type="entry name" value="EFh"/>
    <property type="match status" value="1"/>
</dbReference>
<dbReference type="PROSITE" id="PS50222">
    <property type="entry name" value="EF_HAND_2"/>
    <property type="match status" value="2"/>
</dbReference>
<dbReference type="PANTHER" id="PTHR31503:SF36">
    <property type="entry name" value="SODIUM_CALCIUM EXCHANGER MEMBRANE REGION DOMAIN-CONTAINING PROTEIN"/>
    <property type="match status" value="1"/>
</dbReference>
<evidence type="ECO:0000256" key="1">
    <source>
        <dbReference type="ARBA" id="ARBA00004127"/>
    </source>
</evidence>
<dbReference type="Pfam" id="PF01699">
    <property type="entry name" value="Na_Ca_ex"/>
    <property type="match status" value="1"/>
</dbReference>
<dbReference type="GO" id="GO:0006874">
    <property type="term" value="P:intracellular calcium ion homeostasis"/>
    <property type="evidence" value="ECO:0007669"/>
    <property type="project" value="TreeGrafter"/>
</dbReference>
<proteinExistence type="predicted"/>
<feature type="transmembrane region" description="Helical" evidence="9">
    <location>
        <begin position="555"/>
        <end position="573"/>
    </location>
</feature>
<evidence type="ECO:0000256" key="3">
    <source>
        <dbReference type="ARBA" id="ARBA00022692"/>
    </source>
</evidence>